<dbReference type="EMBL" id="CP071060">
    <property type="protein sequence ID" value="QSI77939.1"/>
    <property type="molecule type" value="Genomic_DNA"/>
</dbReference>
<evidence type="ECO:0000256" key="4">
    <source>
        <dbReference type="ARBA" id="ARBA00022679"/>
    </source>
</evidence>
<evidence type="ECO:0000256" key="9">
    <source>
        <dbReference type="PROSITE-ProRule" id="PRU00493"/>
    </source>
</evidence>
<evidence type="ECO:0000256" key="6">
    <source>
        <dbReference type="ARBA" id="ARBA00023277"/>
    </source>
</evidence>
<evidence type="ECO:0000313" key="15">
    <source>
        <dbReference type="Proteomes" id="UP000663570"/>
    </source>
</evidence>
<dbReference type="PROSITE" id="PS51149">
    <property type="entry name" value="GLY_RADICAL_2"/>
    <property type="match status" value="1"/>
</dbReference>
<reference evidence="14 15" key="1">
    <citation type="submission" date="2021-02" db="EMBL/GenBank/DDBJ databases">
        <title>Niveibacterium changnyeongensis HC41.</title>
        <authorList>
            <person name="Kang M."/>
        </authorList>
    </citation>
    <scope>NUCLEOTIDE SEQUENCE [LARGE SCALE GENOMIC DNA]</scope>
    <source>
        <strain evidence="14 15">HC41</strain>
    </source>
</reference>
<feature type="domain" description="PFL" evidence="13">
    <location>
        <begin position="10"/>
        <end position="622"/>
    </location>
</feature>
<dbReference type="NCBIfam" id="TIGR01255">
    <property type="entry name" value="pyr_form_ly_1"/>
    <property type="match status" value="1"/>
</dbReference>
<evidence type="ECO:0000256" key="11">
    <source>
        <dbReference type="SAM" id="MobiDB-lite"/>
    </source>
</evidence>
<evidence type="ECO:0000256" key="7">
    <source>
        <dbReference type="ARBA" id="ARBA00023315"/>
    </source>
</evidence>
<evidence type="ECO:0000256" key="5">
    <source>
        <dbReference type="ARBA" id="ARBA00022818"/>
    </source>
</evidence>
<comment type="pathway">
    <text evidence="10">Fermentation; pyruvate fermentation; formate from pyruvate: step 1/1.</text>
</comment>
<dbReference type="PIRSF" id="PIRSF000379">
    <property type="entry name" value="For_Ac_trans_1"/>
    <property type="match status" value="1"/>
</dbReference>
<comment type="subcellular location">
    <subcellularLocation>
        <location evidence="1 10">Cytoplasm</location>
    </subcellularLocation>
</comment>
<dbReference type="SUPFAM" id="SSF51998">
    <property type="entry name" value="PFL-like glycyl radical enzymes"/>
    <property type="match status" value="1"/>
</dbReference>
<dbReference type="InterPro" id="IPR019777">
    <property type="entry name" value="Form_AcTrfase_GR_CS"/>
</dbReference>
<comment type="catalytic activity">
    <reaction evidence="8 10">
        <text>formate + acetyl-CoA = pyruvate + CoA</text>
        <dbReference type="Rhea" id="RHEA:11844"/>
        <dbReference type="ChEBI" id="CHEBI:15361"/>
        <dbReference type="ChEBI" id="CHEBI:15740"/>
        <dbReference type="ChEBI" id="CHEBI:57287"/>
        <dbReference type="ChEBI" id="CHEBI:57288"/>
        <dbReference type="EC" id="2.3.1.54"/>
    </reaction>
</comment>
<dbReference type="RefSeq" id="WP_172203549.1">
    <property type="nucleotide sequence ID" value="NZ_CP071060.1"/>
</dbReference>
<keyword evidence="3 10" id="KW-0963">Cytoplasm</keyword>
<protein>
    <recommendedName>
        <fullName evidence="10">Formate acetyltransferase</fullName>
        <ecNumber evidence="10">2.3.1.54</ecNumber>
    </recommendedName>
    <alternativeName>
        <fullName evidence="10">Pyruvate formate-lyase</fullName>
    </alternativeName>
</protein>
<feature type="domain" description="Glycine radical" evidence="12">
    <location>
        <begin position="629"/>
        <end position="751"/>
    </location>
</feature>
<keyword evidence="6 10" id="KW-0119">Carbohydrate metabolism</keyword>
<dbReference type="Gene3D" id="3.20.70.20">
    <property type="match status" value="1"/>
</dbReference>
<dbReference type="InterPro" id="IPR050244">
    <property type="entry name" value="Auton_GlycylRad_Cofactor"/>
</dbReference>
<evidence type="ECO:0000256" key="10">
    <source>
        <dbReference type="RuleBase" id="RU368075"/>
    </source>
</evidence>
<proteinExistence type="inferred from homology"/>
<dbReference type="Pfam" id="PF01228">
    <property type="entry name" value="Gly_radical"/>
    <property type="match status" value="1"/>
</dbReference>
<keyword evidence="5 9" id="KW-0556">Organic radical</keyword>
<dbReference type="Pfam" id="PF02901">
    <property type="entry name" value="PFL-like"/>
    <property type="match status" value="1"/>
</dbReference>
<evidence type="ECO:0000256" key="2">
    <source>
        <dbReference type="ARBA" id="ARBA00008375"/>
    </source>
</evidence>
<evidence type="ECO:0000313" key="14">
    <source>
        <dbReference type="EMBL" id="QSI77939.1"/>
    </source>
</evidence>
<dbReference type="PROSITE" id="PS51554">
    <property type="entry name" value="PFL"/>
    <property type="match status" value="1"/>
</dbReference>
<feature type="region of interest" description="Disordered" evidence="11">
    <location>
        <begin position="613"/>
        <end position="638"/>
    </location>
</feature>
<evidence type="ECO:0000256" key="8">
    <source>
        <dbReference type="ARBA" id="ARBA00049029"/>
    </source>
</evidence>
<dbReference type="PROSITE" id="PS00850">
    <property type="entry name" value="GLY_RADICAL_1"/>
    <property type="match status" value="1"/>
</dbReference>
<evidence type="ECO:0000259" key="13">
    <source>
        <dbReference type="PROSITE" id="PS51554"/>
    </source>
</evidence>
<dbReference type="EC" id="2.3.1.54" evidence="10"/>
<feature type="modified residue" description="Glycine radical" evidence="9">
    <location>
        <position position="726"/>
    </location>
</feature>
<sequence length="751" mass="83846">MDVAVKNDTQVVGEPWRGFVEGRWQKEVDVRDFIQRNYTPYEGDDSFVCGATDRIKTLWAKLQPLLAEEREKGILDVSQIPSGITAHAPGYIDKDLELVVGLQTEAPLKRAIMPYGGWRMVETSLEAYGYKADPRVAEIFTKYRKTHNAGVFDAYTPSILACRKSGIVTGLPDAYGRGRIIGDYRRVALYGVDFLIAAKKREKAELNDVHSTEDVIRAREELSEQIRSLAELKEMAANYGCDISKPAATAQQAVQWTYFGYLAAIKQQNGAAMSVGRVSTFLDVYFERDLKEGRITEQFAQEVMDDFVMKLRLVRFLRTPEYNELFSGDPVWATESIGGMAEDGRTLVTKTSFRMLNTLYTLGPAPEPNLTVFWTPALPEGFKRFCAKVSIDTSSIQYESDELMRPRWGDDCAIACCVSAMRVGKQMQFFGARVNLAKTMLYAINGGRDEISGEQVGPVLPPLEGDYLDYDTVMARLDTMMDWLAKTYVNALNIIHYMHDKYAYEAIEMALHDRDILRTMACGIAGLSHAADSLSAIKFGKVKVVRDERGLIVDYVTEGDFPCYGNNDDRVDEIATGLVTTMMDKIRKYPTYRNAMHTQSVLTITSNVVYGKKTGSTPDGRKKGEAFAPGANPSNQKDTHGALAAMMSVAKIPYEDAADGISLTLSYSPSALGSSEERTEKLKGSLDGYFGSEGFHVNVNVLNRDMLVDAMEHPEKYPQLTIRVSGYAVNFVKLTREQQMDVINRTFHGSM</sequence>
<dbReference type="InterPro" id="IPR005949">
    <property type="entry name" value="Form_AcTrfase"/>
</dbReference>
<dbReference type="InterPro" id="IPR001150">
    <property type="entry name" value="Gly_radical"/>
</dbReference>
<organism evidence="14 15">
    <name type="scientific">Niveibacterium microcysteis</name>
    <dbReference type="NCBI Taxonomy" id="2811415"/>
    <lineage>
        <taxon>Bacteria</taxon>
        <taxon>Pseudomonadati</taxon>
        <taxon>Pseudomonadota</taxon>
        <taxon>Betaproteobacteria</taxon>
        <taxon>Rhodocyclales</taxon>
        <taxon>Rhodocyclaceae</taxon>
        <taxon>Niveibacterium</taxon>
    </lineage>
</organism>
<accession>A0ABX7M951</accession>
<comment type="subunit">
    <text evidence="10">Homodimer.</text>
</comment>
<dbReference type="Proteomes" id="UP000663570">
    <property type="component" value="Chromosome"/>
</dbReference>
<dbReference type="InterPro" id="IPR004184">
    <property type="entry name" value="PFL_dom"/>
</dbReference>
<dbReference type="GO" id="GO:0008861">
    <property type="term" value="F:formate C-acetyltransferase activity"/>
    <property type="evidence" value="ECO:0007669"/>
    <property type="project" value="UniProtKB-EC"/>
</dbReference>
<keyword evidence="4 10" id="KW-0808">Transferase</keyword>
<keyword evidence="15" id="KW-1185">Reference proteome</keyword>
<keyword evidence="7 10" id="KW-0012">Acyltransferase</keyword>
<gene>
    <name evidence="14" type="primary">pflB</name>
    <name evidence="14" type="ORF">JY500_04660</name>
</gene>
<comment type="similarity">
    <text evidence="2 10">Belongs to the glycyl radical enzyme (GRE) family. PFL subfamily.</text>
</comment>
<dbReference type="CDD" id="cd01678">
    <property type="entry name" value="PFL1"/>
    <property type="match status" value="1"/>
</dbReference>
<evidence type="ECO:0000256" key="1">
    <source>
        <dbReference type="ARBA" id="ARBA00004496"/>
    </source>
</evidence>
<evidence type="ECO:0000259" key="12">
    <source>
        <dbReference type="PROSITE" id="PS51149"/>
    </source>
</evidence>
<evidence type="ECO:0000256" key="3">
    <source>
        <dbReference type="ARBA" id="ARBA00022490"/>
    </source>
</evidence>
<dbReference type="PANTHER" id="PTHR30191">
    <property type="entry name" value="FORMATE ACETYLTRANSFERASE"/>
    <property type="match status" value="1"/>
</dbReference>
<name>A0ABX7M951_9RHOO</name>
<dbReference type="PANTHER" id="PTHR30191:SF0">
    <property type="entry name" value="FORMATE ACETYLTRANSFERASE 1"/>
    <property type="match status" value="1"/>
</dbReference>
<keyword evidence="10" id="KW-0313">Glucose metabolism</keyword>